<reference evidence="3 4" key="1">
    <citation type="submission" date="2017-06" db="EMBL/GenBank/DDBJ databases">
        <authorList>
            <person name="Kim H.J."/>
            <person name="Triplett B.A."/>
        </authorList>
    </citation>
    <scope>NUCLEOTIDE SEQUENCE [LARGE SCALE GENOMIC DNA]</scope>
    <source>
        <strain evidence="3 4">DSM 43151</strain>
    </source>
</reference>
<gene>
    <name evidence="3" type="ORF">SAMN06264365_13652</name>
</gene>
<evidence type="ECO:0000313" key="3">
    <source>
        <dbReference type="EMBL" id="SNT07112.1"/>
    </source>
</evidence>
<dbReference type="AlphaFoldDB" id="A0A239JNJ6"/>
<dbReference type="InterPro" id="IPR015943">
    <property type="entry name" value="WD40/YVTN_repeat-like_dom_sf"/>
</dbReference>
<dbReference type="Gene3D" id="2.130.10.10">
    <property type="entry name" value="YVTN repeat-like/Quinoprotein amine dehydrogenase"/>
    <property type="match status" value="1"/>
</dbReference>
<keyword evidence="4" id="KW-1185">Reference proteome</keyword>
<evidence type="ECO:0008006" key="5">
    <source>
        <dbReference type="Google" id="ProtNLM"/>
    </source>
</evidence>
<dbReference type="InterPro" id="IPR036278">
    <property type="entry name" value="Sialidase_sf"/>
</dbReference>
<evidence type="ECO:0000256" key="1">
    <source>
        <dbReference type="SAM" id="MobiDB-lite"/>
    </source>
</evidence>
<dbReference type="OrthoDB" id="3276625at2"/>
<evidence type="ECO:0000256" key="2">
    <source>
        <dbReference type="SAM" id="Phobius"/>
    </source>
</evidence>
<evidence type="ECO:0000313" key="4">
    <source>
        <dbReference type="Proteomes" id="UP000198415"/>
    </source>
</evidence>
<keyword evidence="2" id="KW-0472">Membrane</keyword>
<dbReference type="Proteomes" id="UP000198415">
    <property type="component" value="Unassembled WGS sequence"/>
</dbReference>
<name>A0A239JNJ6_9ACTN</name>
<proteinExistence type="predicted"/>
<feature type="transmembrane region" description="Helical" evidence="2">
    <location>
        <begin position="37"/>
        <end position="57"/>
    </location>
</feature>
<keyword evidence="2" id="KW-1133">Transmembrane helix</keyword>
<accession>A0A239JNJ6</accession>
<dbReference type="EMBL" id="FZNR01000036">
    <property type="protein sequence ID" value="SNT07112.1"/>
    <property type="molecule type" value="Genomic_DNA"/>
</dbReference>
<feature type="region of interest" description="Disordered" evidence="1">
    <location>
        <begin position="110"/>
        <end position="133"/>
    </location>
</feature>
<dbReference type="CDD" id="cd15482">
    <property type="entry name" value="Sialidase_non-viral"/>
    <property type="match status" value="1"/>
</dbReference>
<keyword evidence="2" id="KW-0812">Transmembrane</keyword>
<dbReference type="SUPFAM" id="SSF50939">
    <property type="entry name" value="Sialidases"/>
    <property type="match status" value="1"/>
</dbReference>
<protein>
    <recommendedName>
        <fullName evidence="5">BNR repeat-like domain-containing protein</fullName>
    </recommendedName>
</protein>
<organism evidence="3 4">
    <name type="scientific">Actinoplanes regularis</name>
    <dbReference type="NCBI Taxonomy" id="52697"/>
    <lineage>
        <taxon>Bacteria</taxon>
        <taxon>Bacillati</taxon>
        <taxon>Actinomycetota</taxon>
        <taxon>Actinomycetes</taxon>
        <taxon>Micromonosporales</taxon>
        <taxon>Micromonosporaceae</taxon>
        <taxon>Actinoplanes</taxon>
    </lineage>
</organism>
<sequence length="434" mass="45825">MLESQFDRLRSEVGDAVRQPDFSTVRSRAGRVRRRRAITSAAFLATVLCVTGLGYVVQTAPGDGVLADSVPAPTESPGSVWFPSTLVTNAGANLYRVFQRCRECDAELDVSSNGGESWQHRPTPPAPSDATGPRTANLLALAPELVVWRDERTLTVAEVQALVSGDPSADEITAHQPWITRDGGETWQQIAIDTQPVAAVPEGVRPVDCAMLDVSTCDIGVIDPVTGRFAPLAAQPTGITVQEGWTDVVNVPLDGHLWVPGLDPATNKPAVATSSDAGRTWHTHVFTGAVAAVLGHGGPVGLYNLPKVAAGSGKAAYVLTYRADGVLDAHYTPDGGSTWRDGDTIRNLELSAGFVTADGAHIVTTDTGLAAGRGTGRYTPITLPGYPVDTAGLPVDPARIQVASGQTTVPYLVNSDNGPYLSEDGRTWRRVRLP</sequence>
<dbReference type="RefSeq" id="WP_089299021.1">
    <property type="nucleotide sequence ID" value="NZ_BOMU01000126.1"/>
</dbReference>